<evidence type="ECO:0000313" key="1">
    <source>
        <dbReference type="EMBL" id="KKM69315.1"/>
    </source>
</evidence>
<reference evidence="1" key="1">
    <citation type="journal article" date="2015" name="Nature">
        <title>Complex archaea that bridge the gap between prokaryotes and eukaryotes.</title>
        <authorList>
            <person name="Spang A."/>
            <person name="Saw J.H."/>
            <person name="Jorgensen S.L."/>
            <person name="Zaremba-Niedzwiedzka K."/>
            <person name="Martijn J."/>
            <person name="Lind A.E."/>
            <person name="van Eijk R."/>
            <person name="Schleper C."/>
            <person name="Guy L."/>
            <person name="Ettema T.J."/>
        </authorList>
    </citation>
    <scope>NUCLEOTIDE SEQUENCE</scope>
</reference>
<protein>
    <submittedName>
        <fullName evidence="1">Uncharacterized protein</fullName>
    </submittedName>
</protein>
<comment type="caution">
    <text evidence="1">The sequence shown here is derived from an EMBL/GenBank/DDBJ whole genome shotgun (WGS) entry which is preliminary data.</text>
</comment>
<name>A0A0F9LYA5_9ZZZZ</name>
<gene>
    <name evidence="1" type="ORF">LCGC14_1452080</name>
</gene>
<organism evidence="1">
    <name type="scientific">marine sediment metagenome</name>
    <dbReference type="NCBI Taxonomy" id="412755"/>
    <lineage>
        <taxon>unclassified sequences</taxon>
        <taxon>metagenomes</taxon>
        <taxon>ecological metagenomes</taxon>
    </lineage>
</organism>
<sequence>MKDIKLKSDMKDSKYDELIFKDWIQLQEWNDPDWIVLSRYTSGILYCYV</sequence>
<proteinExistence type="predicted"/>
<dbReference type="EMBL" id="LAZR01010010">
    <property type="protein sequence ID" value="KKM69315.1"/>
    <property type="molecule type" value="Genomic_DNA"/>
</dbReference>
<accession>A0A0F9LYA5</accession>
<dbReference type="AlphaFoldDB" id="A0A0F9LYA5"/>